<dbReference type="Proteomes" id="UP001151760">
    <property type="component" value="Unassembled WGS sequence"/>
</dbReference>
<reference evidence="3" key="2">
    <citation type="submission" date="2022-01" db="EMBL/GenBank/DDBJ databases">
        <authorList>
            <person name="Yamashiro T."/>
            <person name="Shiraishi A."/>
            <person name="Satake H."/>
            <person name="Nakayama K."/>
        </authorList>
    </citation>
    <scope>NUCLEOTIDE SEQUENCE</scope>
</reference>
<evidence type="ECO:0000313" key="4">
    <source>
        <dbReference type="Proteomes" id="UP001151760"/>
    </source>
</evidence>
<feature type="domain" description="Retrotransposon Copia-like N-terminal" evidence="2">
    <location>
        <begin position="22"/>
        <end position="51"/>
    </location>
</feature>
<keyword evidence="4" id="KW-1185">Reference proteome</keyword>
<protein>
    <submittedName>
        <fullName evidence="3">Ribonuclease H-like domain-containing protein</fullName>
    </submittedName>
</protein>
<feature type="compositionally biased region" description="Polar residues" evidence="1">
    <location>
        <begin position="152"/>
        <end position="163"/>
    </location>
</feature>
<evidence type="ECO:0000313" key="3">
    <source>
        <dbReference type="EMBL" id="GJT48726.1"/>
    </source>
</evidence>
<dbReference type="PANTHER" id="PTHR37610">
    <property type="entry name" value="CCHC-TYPE DOMAIN-CONTAINING PROTEIN"/>
    <property type="match status" value="1"/>
</dbReference>
<accession>A0ABQ5ECX9</accession>
<dbReference type="EMBL" id="BQNB010016178">
    <property type="protein sequence ID" value="GJT48726.1"/>
    <property type="molecule type" value="Genomic_DNA"/>
</dbReference>
<sequence>MVDGDKPPNDKGQASDPEGSTKNYKVWKAAITIAIHTKNKLGFINGKLARPTEEGFKQEQGDRCNYVVLNWIFGCVSQDVFMSQVFSKNAKIHSLSQSGSPLFEYYHKFNALWRQYDSLANLLDCICENSDKLKKHNQLGAFATLSRDESNRGSQSHTVSKPGNSAFVARPNTRNNNWTSKNNQPRKLNRPNLVCTHCNMNDHTANRCSELVGYPPNFKKNNGLIRILLVVMLLQTKLDFEKDETDNVCDVNHKAKQTKDPFPLSEYQTKDLGQNVHLDI</sequence>
<organism evidence="3 4">
    <name type="scientific">Tanacetum coccineum</name>
    <dbReference type="NCBI Taxonomy" id="301880"/>
    <lineage>
        <taxon>Eukaryota</taxon>
        <taxon>Viridiplantae</taxon>
        <taxon>Streptophyta</taxon>
        <taxon>Embryophyta</taxon>
        <taxon>Tracheophyta</taxon>
        <taxon>Spermatophyta</taxon>
        <taxon>Magnoliopsida</taxon>
        <taxon>eudicotyledons</taxon>
        <taxon>Gunneridae</taxon>
        <taxon>Pentapetalae</taxon>
        <taxon>asterids</taxon>
        <taxon>campanulids</taxon>
        <taxon>Asterales</taxon>
        <taxon>Asteraceae</taxon>
        <taxon>Asteroideae</taxon>
        <taxon>Anthemideae</taxon>
        <taxon>Anthemidinae</taxon>
        <taxon>Tanacetum</taxon>
    </lineage>
</organism>
<dbReference type="InterPro" id="IPR029472">
    <property type="entry name" value="Copia-like_N"/>
</dbReference>
<dbReference type="PANTHER" id="PTHR37610:SF78">
    <property type="entry name" value="GAG-POLYPEPTIDE OF LTR COPIA-TYPE-RELATED"/>
    <property type="match status" value="1"/>
</dbReference>
<feature type="compositionally biased region" description="Low complexity" evidence="1">
    <location>
        <begin position="172"/>
        <end position="183"/>
    </location>
</feature>
<reference evidence="3" key="1">
    <citation type="journal article" date="2022" name="Int. J. Mol. Sci.">
        <title>Draft Genome of Tanacetum Coccineum: Genomic Comparison of Closely Related Tanacetum-Family Plants.</title>
        <authorList>
            <person name="Yamashiro T."/>
            <person name="Shiraishi A."/>
            <person name="Nakayama K."/>
            <person name="Satake H."/>
        </authorList>
    </citation>
    <scope>NUCLEOTIDE SEQUENCE</scope>
</reference>
<name>A0ABQ5ECX9_9ASTR</name>
<feature type="region of interest" description="Disordered" evidence="1">
    <location>
        <begin position="1"/>
        <end position="20"/>
    </location>
</feature>
<dbReference type="Pfam" id="PF14244">
    <property type="entry name" value="Retrotran_gag_3"/>
    <property type="match status" value="1"/>
</dbReference>
<comment type="caution">
    <text evidence="3">The sequence shown here is derived from an EMBL/GenBank/DDBJ whole genome shotgun (WGS) entry which is preliminary data.</text>
</comment>
<feature type="region of interest" description="Disordered" evidence="1">
    <location>
        <begin position="147"/>
        <end position="189"/>
    </location>
</feature>
<proteinExistence type="predicted"/>
<gene>
    <name evidence="3" type="ORF">Tco_0974883</name>
</gene>
<evidence type="ECO:0000256" key="1">
    <source>
        <dbReference type="SAM" id="MobiDB-lite"/>
    </source>
</evidence>
<evidence type="ECO:0000259" key="2">
    <source>
        <dbReference type="Pfam" id="PF14244"/>
    </source>
</evidence>